<dbReference type="InterPro" id="IPR050471">
    <property type="entry name" value="AB_hydrolase"/>
</dbReference>
<dbReference type="Gene3D" id="3.40.50.1820">
    <property type="entry name" value="alpha/beta hydrolase"/>
    <property type="match status" value="1"/>
</dbReference>
<sequence>MNRAGRALLGAAAAAGAATAIAGVLRERAPRELPPAPGELVDVGRETLHALVSRTGSGPTVVFESALCCPCTEWAWLTAELDGRVPYVAYDRPGNGWSTQHAPPRTAAELNELTMRLLHALELPGPYLLVGHSVGGLLVRTFAARYPEDTAGLVLVDSSHPDQLARSAMQREGMPLVRQNIANSYRRAVLGRLDDNGFGSIAELPESVRNVSAAIMRHPGPWQAARREFALWQRSWAEETSAAVMPSSMPLGVVTAGQQATSDLEHGRMQAELATLSDVHRHEIVTDAKHDSLVMHERFARSVTEVVDWVRDTHTEPALTGTRRGDGRP</sequence>
<feature type="signal peptide" evidence="1">
    <location>
        <begin position="1"/>
        <end position="22"/>
    </location>
</feature>
<accession>A0A660CIE6</accession>
<dbReference type="PANTHER" id="PTHR43433">
    <property type="entry name" value="HYDROLASE, ALPHA/BETA FOLD FAMILY PROTEIN"/>
    <property type="match status" value="1"/>
</dbReference>
<dbReference type="Pfam" id="PF00561">
    <property type="entry name" value="Abhydrolase_1"/>
    <property type="match status" value="1"/>
</dbReference>
<evidence type="ECO:0000313" key="4">
    <source>
        <dbReference type="Proteomes" id="UP000317303"/>
    </source>
</evidence>
<evidence type="ECO:0000313" key="3">
    <source>
        <dbReference type="EMBL" id="TWH20715.1"/>
    </source>
</evidence>
<dbReference type="InterPro" id="IPR029058">
    <property type="entry name" value="AB_hydrolase_fold"/>
</dbReference>
<dbReference type="OrthoDB" id="7185741at2"/>
<dbReference type="AlphaFoldDB" id="A0A660CIE6"/>
<dbReference type="PANTHER" id="PTHR43433:SF5">
    <property type="entry name" value="AB HYDROLASE-1 DOMAIN-CONTAINING PROTEIN"/>
    <property type="match status" value="1"/>
</dbReference>
<dbReference type="RefSeq" id="WP_084705756.1">
    <property type="nucleotide sequence ID" value="NZ_JOIJ01000005.1"/>
</dbReference>
<name>A0A660CIE6_9PSEU</name>
<organism evidence="3 4">
    <name type="scientific">Prauserella rugosa</name>
    <dbReference type="NCBI Taxonomy" id="43354"/>
    <lineage>
        <taxon>Bacteria</taxon>
        <taxon>Bacillati</taxon>
        <taxon>Actinomycetota</taxon>
        <taxon>Actinomycetes</taxon>
        <taxon>Pseudonocardiales</taxon>
        <taxon>Pseudonocardiaceae</taxon>
        <taxon>Prauserella</taxon>
    </lineage>
</organism>
<dbReference type="SUPFAM" id="SSF53474">
    <property type="entry name" value="alpha/beta-Hydrolases"/>
    <property type="match status" value="1"/>
</dbReference>
<comment type="caution">
    <text evidence="3">The sequence shown here is derived from an EMBL/GenBank/DDBJ whole genome shotgun (WGS) entry which is preliminary data.</text>
</comment>
<keyword evidence="4" id="KW-1185">Reference proteome</keyword>
<reference evidence="3 4" key="1">
    <citation type="submission" date="2019-07" db="EMBL/GenBank/DDBJ databases">
        <title>R&amp;d 2014.</title>
        <authorList>
            <person name="Klenk H.-P."/>
        </authorList>
    </citation>
    <scope>NUCLEOTIDE SEQUENCE [LARGE SCALE GENOMIC DNA]</scope>
    <source>
        <strain evidence="3 4">DSM 43194</strain>
    </source>
</reference>
<dbReference type="EMBL" id="VLJV01000001">
    <property type="protein sequence ID" value="TWH20715.1"/>
    <property type="molecule type" value="Genomic_DNA"/>
</dbReference>
<dbReference type="GO" id="GO:0016787">
    <property type="term" value="F:hydrolase activity"/>
    <property type="evidence" value="ECO:0007669"/>
    <property type="project" value="UniProtKB-KW"/>
</dbReference>
<protein>
    <submittedName>
        <fullName evidence="3">Alpha-beta hydrolase superfamily lysophospholipase</fullName>
    </submittedName>
</protein>
<keyword evidence="1" id="KW-0732">Signal</keyword>
<evidence type="ECO:0000259" key="2">
    <source>
        <dbReference type="Pfam" id="PF00561"/>
    </source>
</evidence>
<feature type="chain" id="PRO_5038821169" evidence="1">
    <location>
        <begin position="23"/>
        <end position="329"/>
    </location>
</feature>
<gene>
    <name evidence="3" type="ORF">JD82_02562</name>
</gene>
<feature type="domain" description="AB hydrolase-1" evidence="2">
    <location>
        <begin position="85"/>
        <end position="194"/>
    </location>
</feature>
<keyword evidence="3" id="KW-0378">Hydrolase</keyword>
<dbReference type="Proteomes" id="UP000317303">
    <property type="component" value="Unassembled WGS sequence"/>
</dbReference>
<evidence type="ECO:0000256" key="1">
    <source>
        <dbReference type="SAM" id="SignalP"/>
    </source>
</evidence>
<proteinExistence type="predicted"/>
<dbReference type="InterPro" id="IPR000073">
    <property type="entry name" value="AB_hydrolase_1"/>
</dbReference>